<feature type="domain" description="Fibritin C-terminal" evidence="1">
    <location>
        <begin position="367"/>
        <end position="451"/>
    </location>
</feature>
<dbReference type="Proteomes" id="UP000222894">
    <property type="component" value="Genome"/>
</dbReference>
<evidence type="ECO:0000259" key="1">
    <source>
        <dbReference type="Pfam" id="PF07921"/>
    </source>
</evidence>
<protein>
    <submittedName>
        <fullName evidence="2">Neck whiskers</fullName>
    </submittedName>
</protein>
<evidence type="ECO:0000313" key="2">
    <source>
        <dbReference type="EMBL" id="APU00620.1"/>
    </source>
</evidence>
<accession>A0A219Y9H9</accession>
<proteinExistence type="predicted"/>
<organism evidence="2 3">
    <name type="scientific">Aeromonas phage 44RR2.8t.2</name>
    <dbReference type="NCBI Taxonomy" id="1932900"/>
    <lineage>
        <taxon>Viruses</taxon>
        <taxon>Duplodnaviria</taxon>
        <taxon>Heunggongvirae</taxon>
        <taxon>Uroviricota</taxon>
        <taxon>Caudoviricetes</taxon>
        <taxon>Pantevenvirales</taxon>
        <taxon>Straboviridae</taxon>
        <taxon>Biquartavirus</taxon>
        <taxon>Biquartavirus 44RR2</taxon>
    </lineage>
</organism>
<dbReference type="Pfam" id="PF07921">
    <property type="entry name" value="Fibritin_C"/>
    <property type="match status" value="1"/>
</dbReference>
<dbReference type="SUPFAM" id="SSF58046">
    <property type="entry name" value="Fibritin"/>
    <property type="match status" value="1"/>
</dbReference>
<dbReference type="Gene3D" id="1.20.5.320">
    <property type="entry name" value="6-Phosphogluconate Dehydrogenase, domain 3"/>
    <property type="match status" value="1"/>
</dbReference>
<reference evidence="2 3" key="1">
    <citation type="journal article" date="2017" name="Sci. Rep.">
        <title>Characterization and diversity of phages infecting Aeromonas salmonicida subsp. salmonicida.</title>
        <authorList>
            <person name="Vincent A.T."/>
            <person name="Paquet V.E."/>
            <person name="Bernatchez A."/>
            <person name="Tremblay D.M."/>
            <person name="Moineau S."/>
            <person name="Charette S.J."/>
        </authorList>
    </citation>
    <scope>NUCLEOTIDE SEQUENCE [LARGE SCALE GENOMIC DNA]</scope>
</reference>
<name>A0A219Y9H9_9CAUD</name>
<dbReference type="EMBL" id="KY290948">
    <property type="protein sequence ID" value="APU00620.1"/>
    <property type="molecule type" value="Genomic_DNA"/>
</dbReference>
<evidence type="ECO:0000313" key="3">
    <source>
        <dbReference type="Proteomes" id="UP000222894"/>
    </source>
</evidence>
<dbReference type="InterPro" id="IPR012473">
    <property type="entry name" value="Fibritin_C"/>
</dbReference>
<sequence length="587" mass="63399">MIEHLTKGSLPYVDGAPEVGQARIDWIKNGERLCGASTKTSNDGTYNRPTLNVQKNVEAADGEQVKTVEKVNEIVDTVNIIVENLGNIGNTDLIEQVNENTADIVVLKQHVVDATAQDAIFTNDIAEINLSVGQRLPADNTTRDVYNDLFWIKTELGAYNGFDINGGSAIGSIGSGLKYRFGELNTLVGNNSRRITTLEDNWNASDVGQLTSDLEDMRLEIGRSQLATGIPIYTRLRILEDGAGGEQDDVEAIKLKIDFSNETTIAARTTLLESTTSSLANTINRPDTGLLPRLTVVENQIGSTSEPYTMMYDINQNAMAIVNINQILGSNGSSGIQGEIALINAAIGPNNESGSINGRISVLQQEVSQITLTLADIDGKIGDENSGLVGANIIMSTDLYGDASSIDPFTNAGIKKTTKDLFDTVPGKLDRPAETGRWYFENGAWKKASSIMVAVEKSAFDVDATEAEVDIPFIDFEQTIANGCVFNNGVITFSDNGLVEAKIDVEVEGVGETDNYEVAISHDVGGVVTRIVLQEFAHRPIGKRLYTRDWLYTISSGDKVSVTIKALDSSSVKTVNITDMSIMIVPV</sequence>